<accession>A0A7X6JWJ9</accession>
<organism evidence="11 12">
    <name type="scientific">Roseicyclus persicicus</name>
    <dbReference type="NCBI Taxonomy" id="2650661"/>
    <lineage>
        <taxon>Bacteria</taxon>
        <taxon>Pseudomonadati</taxon>
        <taxon>Pseudomonadota</taxon>
        <taxon>Alphaproteobacteria</taxon>
        <taxon>Rhodobacterales</taxon>
        <taxon>Roseobacteraceae</taxon>
        <taxon>Roseicyclus</taxon>
    </lineage>
</organism>
<dbReference type="InterPro" id="IPR055348">
    <property type="entry name" value="DctQ"/>
</dbReference>
<keyword evidence="2 9" id="KW-0813">Transport</keyword>
<dbReference type="PANTHER" id="PTHR35011">
    <property type="entry name" value="2,3-DIKETO-L-GULONATE TRAP TRANSPORTER SMALL PERMEASE PROTEIN YIAM"/>
    <property type="match status" value="1"/>
</dbReference>
<evidence type="ECO:0000256" key="5">
    <source>
        <dbReference type="ARBA" id="ARBA00022692"/>
    </source>
</evidence>
<keyword evidence="4 9" id="KW-0997">Cell inner membrane</keyword>
<dbReference type="Proteomes" id="UP000526408">
    <property type="component" value="Unassembled WGS sequence"/>
</dbReference>
<sequence>MRRSLDLVYASALVASAAALVAIAVLVFLQIGGRILDRVLVATGAEALGFQIPSLAEIGGFLFVGAAFLALPATLRAAGHVRVTMLARALPPPLARGLTVVVLAAALGLAAFATWHSAAQVFDSWKFNSVSFGMIRIPLWLPQGAMTAGLGLFALALLDELVTAVTGRDPAFLAAEGARSIDEGGH</sequence>
<evidence type="ECO:0000259" key="10">
    <source>
        <dbReference type="Pfam" id="PF04290"/>
    </source>
</evidence>
<evidence type="ECO:0000256" key="8">
    <source>
        <dbReference type="ARBA" id="ARBA00038436"/>
    </source>
</evidence>
<keyword evidence="3" id="KW-1003">Cell membrane</keyword>
<dbReference type="GO" id="GO:0015740">
    <property type="term" value="P:C4-dicarboxylate transport"/>
    <property type="evidence" value="ECO:0007669"/>
    <property type="project" value="TreeGrafter"/>
</dbReference>
<evidence type="ECO:0000256" key="6">
    <source>
        <dbReference type="ARBA" id="ARBA00022989"/>
    </source>
</evidence>
<evidence type="ECO:0000256" key="9">
    <source>
        <dbReference type="RuleBase" id="RU369079"/>
    </source>
</evidence>
<dbReference type="RefSeq" id="WP_168622117.1">
    <property type="nucleotide sequence ID" value="NZ_JAAZQQ010000001.1"/>
</dbReference>
<dbReference type="Pfam" id="PF04290">
    <property type="entry name" value="DctQ"/>
    <property type="match status" value="1"/>
</dbReference>
<feature type="transmembrane region" description="Helical" evidence="9">
    <location>
        <begin position="7"/>
        <end position="32"/>
    </location>
</feature>
<evidence type="ECO:0000256" key="1">
    <source>
        <dbReference type="ARBA" id="ARBA00004429"/>
    </source>
</evidence>
<feature type="domain" description="Tripartite ATP-independent periplasmic transporters DctQ component" evidence="10">
    <location>
        <begin position="48"/>
        <end position="166"/>
    </location>
</feature>
<dbReference type="PANTHER" id="PTHR35011:SF10">
    <property type="entry name" value="TRAP TRANSPORTER SMALL PERMEASE PROTEIN"/>
    <property type="match status" value="1"/>
</dbReference>
<protein>
    <recommendedName>
        <fullName evidence="9">TRAP transporter small permease protein</fullName>
    </recommendedName>
</protein>
<gene>
    <name evidence="11" type="ORF">HCU73_04135</name>
</gene>
<evidence type="ECO:0000256" key="7">
    <source>
        <dbReference type="ARBA" id="ARBA00023136"/>
    </source>
</evidence>
<keyword evidence="7 9" id="KW-0472">Membrane</keyword>
<evidence type="ECO:0000313" key="11">
    <source>
        <dbReference type="EMBL" id="NKX43770.1"/>
    </source>
</evidence>
<dbReference type="InterPro" id="IPR007387">
    <property type="entry name" value="TRAP_DctQ"/>
</dbReference>
<evidence type="ECO:0000313" key="12">
    <source>
        <dbReference type="Proteomes" id="UP000526408"/>
    </source>
</evidence>
<comment type="subunit">
    <text evidence="9">The complex comprises the extracytoplasmic solute receptor protein and the two transmembrane proteins.</text>
</comment>
<dbReference type="EMBL" id="JAAZQQ010000001">
    <property type="protein sequence ID" value="NKX43770.1"/>
    <property type="molecule type" value="Genomic_DNA"/>
</dbReference>
<comment type="caution">
    <text evidence="11">The sequence shown here is derived from an EMBL/GenBank/DDBJ whole genome shotgun (WGS) entry which is preliminary data.</text>
</comment>
<feature type="transmembrane region" description="Helical" evidence="9">
    <location>
        <begin position="94"/>
        <end position="117"/>
    </location>
</feature>
<comment type="similarity">
    <text evidence="8 9">Belongs to the TRAP transporter small permease family.</text>
</comment>
<reference evidence="11 12" key="1">
    <citation type="submission" date="2020-04" db="EMBL/GenBank/DDBJ databases">
        <authorList>
            <person name="Yoon J."/>
        </authorList>
    </citation>
    <scope>NUCLEOTIDE SEQUENCE [LARGE SCALE GENOMIC DNA]</scope>
    <source>
        <strain evidence="11 12">KMU-115</strain>
    </source>
</reference>
<dbReference type="GO" id="GO:0022857">
    <property type="term" value="F:transmembrane transporter activity"/>
    <property type="evidence" value="ECO:0007669"/>
    <property type="project" value="UniProtKB-UniRule"/>
</dbReference>
<evidence type="ECO:0000256" key="2">
    <source>
        <dbReference type="ARBA" id="ARBA00022448"/>
    </source>
</evidence>
<feature type="transmembrane region" description="Helical" evidence="9">
    <location>
        <begin position="52"/>
        <end position="73"/>
    </location>
</feature>
<keyword evidence="6 9" id="KW-1133">Transmembrane helix</keyword>
<comment type="subcellular location">
    <subcellularLocation>
        <location evidence="1 9">Cell inner membrane</location>
        <topology evidence="1 9">Multi-pass membrane protein</topology>
    </subcellularLocation>
</comment>
<evidence type="ECO:0000256" key="4">
    <source>
        <dbReference type="ARBA" id="ARBA00022519"/>
    </source>
</evidence>
<dbReference type="AlphaFoldDB" id="A0A7X6JWJ9"/>
<comment type="function">
    <text evidence="9">Part of the tripartite ATP-independent periplasmic (TRAP) transport system.</text>
</comment>
<name>A0A7X6JWJ9_9RHOB</name>
<keyword evidence="12" id="KW-1185">Reference proteome</keyword>
<proteinExistence type="inferred from homology"/>
<evidence type="ECO:0000256" key="3">
    <source>
        <dbReference type="ARBA" id="ARBA00022475"/>
    </source>
</evidence>
<feature type="transmembrane region" description="Helical" evidence="9">
    <location>
        <begin position="137"/>
        <end position="158"/>
    </location>
</feature>
<dbReference type="GO" id="GO:0005886">
    <property type="term" value="C:plasma membrane"/>
    <property type="evidence" value="ECO:0007669"/>
    <property type="project" value="UniProtKB-SubCell"/>
</dbReference>
<keyword evidence="5 9" id="KW-0812">Transmembrane</keyword>